<keyword evidence="8" id="KW-0732">Signal</keyword>
<gene>
    <name evidence="10" type="ORF">MKK02DRAFT_39680</name>
</gene>
<keyword evidence="11" id="KW-1185">Reference proteome</keyword>
<feature type="region of interest" description="Disordered" evidence="6">
    <location>
        <begin position="456"/>
        <end position="490"/>
    </location>
</feature>
<keyword evidence="4 7" id="KW-0472">Membrane</keyword>
<dbReference type="PANTHER" id="PTHR12953:SF0">
    <property type="entry name" value="SUN DOMAIN-CONTAINING OSSIFICATION FACTOR"/>
    <property type="match status" value="1"/>
</dbReference>
<evidence type="ECO:0000256" key="3">
    <source>
        <dbReference type="ARBA" id="ARBA00022989"/>
    </source>
</evidence>
<dbReference type="PANTHER" id="PTHR12953">
    <property type="entry name" value="MEMBRANE PROTEIN CH1 RELATED"/>
    <property type="match status" value="1"/>
</dbReference>
<dbReference type="PROSITE" id="PS51469">
    <property type="entry name" value="SUN"/>
    <property type="match status" value="1"/>
</dbReference>
<dbReference type="Pfam" id="PF07738">
    <property type="entry name" value="Sad1_UNC"/>
    <property type="match status" value="1"/>
</dbReference>
<reference evidence="10" key="1">
    <citation type="journal article" date="2022" name="G3 (Bethesda)">
        <title>High quality genome of the basidiomycete yeast Dioszegia hungarica PDD-24b-2 isolated from cloud water.</title>
        <authorList>
            <person name="Jarrige D."/>
            <person name="Haridas S."/>
            <person name="Bleykasten-Grosshans C."/>
            <person name="Joly M."/>
            <person name="Nadalig T."/>
            <person name="Sancelme M."/>
            <person name="Vuilleumier S."/>
            <person name="Grigoriev I.V."/>
            <person name="Amato P."/>
            <person name="Bringel F."/>
        </authorList>
    </citation>
    <scope>NUCLEOTIDE SEQUENCE</scope>
    <source>
        <strain evidence="10">PDD-24b-2</strain>
    </source>
</reference>
<protein>
    <submittedName>
        <fullName evidence="10">UNC-like C-terminal-domain-containing protein</fullName>
    </submittedName>
</protein>
<dbReference type="GO" id="GO:0005737">
    <property type="term" value="C:cytoplasm"/>
    <property type="evidence" value="ECO:0007669"/>
    <property type="project" value="TreeGrafter"/>
</dbReference>
<comment type="caution">
    <text evidence="10">The sequence shown here is derived from an EMBL/GenBank/DDBJ whole genome shotgun (WGS) entry which is preliminary data.</text>
</comment>
<evidence type="ECO:0000256" key="5">
    <source>
        <dbReference type="SAM" id="Coils"/>
    </source>
</evidence>
<evidence type="ECO:0000313" key="10">
    <source>
        <dbReference type="EMBL" id="KAI9639380.1"/>
    </source>
</evidence>
<feature type="domain" description="SUN" evidence="9">
    <location>
        <begin position="73"/>
        <end position="238"/>
    </location>
</feature>
<feature type="chain" id="PRO_5041326412" evidence="8">
    <location>
        <begin position="20"/>
        <end position="537"/>
    </location>
</feature>
<evidence type="ECO:0000256" key="1">
    <source>
        <dbReference type="ARBA" id="ARBA00004308"/>
    </source>
</evidence>
<keyword evidence="5" id="KW-0175">Coiled coil</keyword>
<evidence type="ECO:0000256" key="7">
    <source>
        <dbReference type="SAM" id="Phobius"/>
    </source>
</evidence>
<dbReference type="EMBL" id="JAKWFO010000001">
    <property type="protein sequence ID" value="KAI9639380.1"/>
    <property type="molecule type" value="Genomic_DNA"/>
</dbReference>
<feature type="coiled-coil region" evidence="5">
    <location>
        <begin position="250"/>
        <end position="277"/>
    </location>
</feature>
<evidence type="ECO:0000259" key="9">
    <source>
        <dbReference type="PROSITE" id="PS51469"/>
    </source>
</evidence>
<dbReference type="GO" id="GO:0016020">
    <property type="term" value="C:membrane"/>
    <property type="evidence" value="ECO:0007669"/>
    <property type="project" value="InterPro"/>
</dbReference>
<evidence type="ECO:0000313" key="11">
    <source>
        <dbReference type="Proteomes" id="UP001164286"/>
    </source>
</evidence>
<name>A0AA38HF90_9TREE</name>
<keyword evidence="3 7" id="KW-1133">Transmembrane helix</keyword>
<sequence>MRIALPLYLVATILGFVYAGDAQDEVCPALSPILHWTAPKCPAADAPKVIPPAEEQDLPGFEEWKRLQESPEEPTPTPLPSEPALTPSPSHTERPISNHKYNYASPDCGARVHSSSKLSQHASSVLHKSRDRYMLTPCKAGEHWVTIELCDEVRVEAVEIAVWEFFSGIVREVRVSAGEEGEQVEVGTFVGKNVRGVQVFTLPTPTSFYRFLRLDFSSFYGSEYYCPVSQIKVFGMNQLEAFKWEQKGKVEEVEVKVEEKVDEAAVARRKEEEMRERELGELEKLVQAQARRHQETDVLPILDAGNSTKPGRRDSESIYAFIIRRVNDLEGNSSLVARYIDEQSKAMRTMLNKTEREILKKLEVEDRSRWEQERMRHEDRLGRIISQLEQQRAVLDLDRKSIESQLRILADELGFERRRGLAQLFIIIVIIILGVASRSTTIDALLQPLLAEARRRKQSLRPDRRKTPIPRSASTSVDFFPRPRASLPRPMPHRRIARNAHLHALKPSPREVDWASASEVDEAEDVTKELKDIWNAS</sequence>
<comment type="subcellular location">
    <subcellularLocation>
        <location evidence="1">Endomembrane system</location>
    </subcellularLocation>
</comment>
<feature type="transmembrane region" description="Helical" evidence="7">
    <location>
        <begin position="424"/>
        <end position="446"/>
    </location>
</feature>
<dbReference type="GeneID" id="77729929"/>
<evidence type="ECO:0000256" key="8">
    <source>
        <dbReference type="SAM" id="SignalP"/>
    </source>
</evidence>
<feature type="region of interest" description="Disordered" evidence="6">
    <location>
        <begin position="67"/>
        <end position="100"/>
    </location>
</feature>
<dbReference type="InterPro" id="IPR008979">
    <property type="entry name" value="Galactose-bd-like_sf"/>
</dbReference>
<dbReference type="GO" id="GO:0012505">
    <property type="term" value="C:endomembrane system"/>
    <property type="evidence" value="ECO:0007669"/>
    <property type="project" value="UniProtKB-SubCell"/>
</dbReference>
<organism evidence="10 11">
    <name type="scientific">Dioszegia hungarica</name>
    <dbReference type="NCBI Taxonomy" id="4972"/>
    <lineage>
        <taxon>Eukaryota</taxon>
        <taxon>Fungi</taxon>
        <taxon>Dikarya</taxon>
        <taxon>Basidiomycota</taxon>
        <taxon>Agaricomycotina</taxon>
        <taxon>Tremellomycetes</taxon>
        <taxon>Tremellales</taxon>
        <taxon>Bulleribasidiaceae</taxon>
        <taxon>Dioszegia</taxon>
    </lineage>
</organism>
<keyword evidence="2 7" id="KW-0812">Transmembrane</keyword>
<dbReference type="InterPro" id="IPR045120">
    <property type="entry name" value="Suco/Slp1-like"/>
</dbReference>
<dbReference type="InterPro" id="IPR012919">
    <property type="entry name" value="SUN_dom"/>
</dbReference>
<feature type="signal peptide" evidence="8">
    <location>
        <begin position="1"/>
        <end position="19"/>
    </location>
</feature>
<evidence type="ECO:0000256" key="6">
    <source>
        <dbReference type="SAM" id="MobiDB-lite"/>
    </source>
</evidence>
<dbReference type="Gene3D" id="2.60.120.260">
    <property type="entry name" value="Galactose-binding domain-like"/>
    <property type="match status" value="1"/>
</dbReference>
<evidence type="ECO:0000256" key="4">
    <source>
        <dbReference type="ARBA" id="ARBA00023136"/>
    </source>
</evidence>
<evidence type="ECO:0000256" key="2">
    <source>
        <dbReference type="ARBA" id="ARBA00022692"/>
    </source>
</evidence>
<dbReference type="AlphaFoldDB" id="A0AA38HF90"/>
<dbReference type="GO" id="GO:0034975">
    <property type="term" value="P:protein folding in endoplasmic reticulum"/>
    <property type="evidence" value="ECO:0007669"/>
    <property type="project" value="TreeGrafter"/>
</dbReference>
<proteinExistence type="predicted"/>
<dbReference type="RefSeq" id="XP_052949157.1">
    <property type="nucleotide sequence ID" value="XM_053090724.1"/>
</dbReference>
<dbReference type="SUPFAM" id="SSF49785">
    <property type="entry name" value="Galactose-binding domain-like"/>
    <property type="match status" value="1"/>
</dbReference>
<accession>A0AA38HF90</accession>
<dbReference type="Proteomes" id="UP001164286">
    <property type="component" value="Unassembled WGS sequence"/>
</dbReference>